<evidence type="ECO:0000256" key="5">
    <source>
        <dbReference type="ARBA" id="ARBA00022475"/>
    </source>
</evidence>
<feature type="transmembrane region" description="Helical" evidence="14">
    <location>
        <begin position="60"/>
        <end position="84"/>
    </location>
</feature>
<dbReference type="PANTHER" id="PTHR47755:SF1">
    <property type="entry name" value="CELL DIVISION PROTEIN FTSX"/>
    <property type="match status" value="1"/>
</dbReference>
<protein>
    <recommendedName>
        <fullName evidence="4 12">Cell division protein FtsX</fullName>
    </recommendedName>
</protein>
<dbReference type="Pfam" id="PF18075">
    <property type="entry name" value="FtsX_ECD"/>
    <property type="match status" value="1"/>
</dbReference>
<evidence type="ECO:0000259" key="16">
    <source>
        <dbReference type="Pfam" id="PF18075"/>
    </source>
</evidence>
<dbReference type="InterPro" id="IPR047590">
    <property type="entry name" value="FtsX_proteobact-type"/>
</dbReference>
<comment type="function">
    <text evidence="12">Part of the ABC transporter FtsEX involved in cellular division.</text>
</comment>
<evidence type="ECO:0000256" key="1">
    <source>
        <dbReference type="ARBA" id="ARBA00004429"/>
    </source>
</evidence>
<organism evidence="17 18">
    <name type="scientific">Neptunomonas concharum</name>
    <dbReference type="NCBI Taxonomy" id="1031538"/>
    <lineage>
        <taxon>Bacteria</taxon>
        <taxon>Pseudomonadati</taxon>
        <taxon>Pseudomonadota</taxon>
        <taxon>Gammaproteobacteria</taxon>
        <taxon>Oceanospirillales</taxon>
        <taxon>Oceanospirillaceae</taxon>
        <taxon>Neptunomonas</taxon>
    </lineage>
</organism>
<evidence type="ECO:0000256" key="12">
    <source>
        <dbReference type="PIRNR" id="PIRNR003097"/>
    </source>
</evidence>
<evidence type="ECO:0000256" key="3">
    <source>
        <dbReference type="ARBA" id="ARBA00011160"/>
    </source>
</evidence>
<dbReference type="InterPro" id="IPR040690">
    <property type="entry name" value="FtsX_ECD"/>
</dbReference>
<keyword evidence="7 12" id="KW-0132">Cell division</keyword>
<feature type="domain" description="FtsX extracellular" evidence="16">
    <location>
        <begin position="104"/>
        <end position="194"/>
    </location>
</feature>
<dbReference type="NCBIfam" id="TIGR00439">
    <property type="entry name" value="FtsX_Gneg"/>
    <property type="match status" value="1"/>
</dbReference>
<keyword evidence="18" id="KW-1185">Reference proteome</keyword>
<evidence type="ECO:0000256" key="4">
    <source>
        <dbReference type="ARBA" id="ARBA00021907"/>
    </source>
</evidence>
<dbReference type="InterPro" id="IPR003838">
    <property type="entry name" value="ABC3_permease_C"/>
</dbReference>
<comment type="subcellular location">
    <subcellularLocation>
        <location evidence="1">Cell inner membrane</location>
        <topology evidence="1">Multi-pass membrane protein</topology>
    </subcellularLocation>
</comment>
<keyword evidence="9 14" id="KW-1133">Transmembrane helix</keyword>
<dbReference type="GO" id="GO:0005886">
    <property type="term" value="C:plasma membrane"/>
    <property type="evidence" value="ECO:0007669"/>
    <property type="project" value="UniProtKB-SubCell"/>
</dbReference>
<dbReference type="EMBL" id="CP043869">
    <property type="protein sequence ID" value="QEQ95396.1"/>
    <property type="molecule type" value="Genomic_DNA"/>
</dbReference>
<name>A0A5P1R7Y3_9GAMM</name>
<evidence type="ECO:0000256" key="7">
    <source>
        <dbReference type="ARBA" id="ARBA00022618"/>
    </source>
</evidence>
<evidence type="ECO:0000256" key="9">
    <source>
        <dbReference type="ARBA" id="ARBA00022989"/>
    </source>
</evidence>
<proteinExistence type="inferred from homology"/>
<keyword evidence="8 14" id="KW-0812">Transmembrane</keyword>
<feature type="transmembrane region" description="Helical" evidence="14">
    <location>
        <begin position="309"/>
        <end position="333"/>
    </location>
</feature>
<dbReference type="Gene3D" id="3.30.70.3040">
    <property type="match status" value="1"/>
</dbReference>
<evidence type="ECO:0000313" key="17">
    <source>
        <dbReference type="EMBL" id="QEQ95396.1"/>
    </source>
</evidence>
<dbReference type="Proteomes" id="UP000324760">
    <property type="component" value="Chromosome"/>
</dbReference>
<feature type="compositionally biased region" description="Low complexity" evidence="13">
    <location>
        <begin position="8"/>
        <end position="28"/>
    </location>
</feature>
<evidence type="ECO:0000259" key="15">
    <source>
        <dbReference type="Pfam" id="PF02687"/>
    </source>
</evidence>
<dbReference type="RefSeq" id="WP_138986100.1">
    <property type="nucleotide sequence ID" value="NZ_CP043869.1"/>
</dbReference>
<evidence type="ECO:0000256" key="10">
    <source>
        <dbReference type="ARBA" id="ARBA00023136"/>
    </source>
</evidence>
<dbReference type="AlphaFoldDB" id="A0A5P1R7Y3"/>
<keyword evidence="5 12" id="KW-1003">Cell membrane</keyword>
<reference evidence="17 18" key="1">
    <citation type="journal article" date="2019" name="Biochem. Eng. J.">
        <title>Metabolic engineering of the marine bacteria Neptunomonas concharum for the production of acetoin and meso-2,3-butanediol from acetate.</title>
        <authorList>
            <person name="Li W."/>
            <person name="Pu N."/>
            <person name="Liu C.-X."/>
            <person name="Yuan Q.-P."/>
            <person name="Li Z.-J."/>
        </authorList>
    </citation>
    <scope>NUCLEOTIDE SEQUENCE [LARGE SCALE GENOMIC DNA]</scope>
    <source>
        <strain evidence="17 18">JCM17730</strain>
    </source>
</reference>
<feature type="domain" description="ABC3 transporter permease C-terminal" evidence="15">
    <location>
        <begin position="218"/>
        <end position="335"/>
    </location>
</feature>
<evidence type="ECO:0000256" key="11">
    <source>
        <dbReference type="ARBA" id="ARBA00023306"/>
    </source>
</evidence>
<feature type="region of interest" description="Disordered" evidence="13">
    <location>
        <begin position="1"/>
        <end position="35"/>
    </location>
</feature>
<dbReference type="GO" id="GO:0032153">
    <property type="term" value="C:cell division site"/>
    <property type="evidence" value="ECO:0007669"/>
    <property type="project" value="TreeGrafter"/>
</dbReference>
<evidence type="ECO:0000256" key="6">
    <source>
        <dbReference type="ARBA" id="ARBA00022519"/>
    </source>
</evidence>
<evidence type="ECO:0000256" key="8">
    <source>
        <dbReference type="ARBA" id="ARBA00022692"/>
    </source>
</evidence>
<dbReference type="InterPro" id="IPR004513">
    <property type="entry name" value="FtsX"/>
</dbReference>
<dbReference type="PIRSF" id="PIRSF003097">
    <property type="entry name" value="FtsX"/>
    <property type="match status" value="1"/>
</dbReference>
<gene>
    <name evidence="17" type="primary">ftsX</name>
    <name evidence="17" type="ORF">F0U83_01025</name>
</gene>
<feature type="transmembrane region" description="Helical" evidence="14">
    <location>
        <begin position="216"/>
        <end position="235"/>
    </location>
</feature>
<evidence type="ECO:0000256" key="2">
    <source>
        <dbReference type="ARBA" id="ARBA00007379"/>
    </source>
</evidence>
<keyword evidence="10 12" id="KW-0472">Membrane</keyword>
<comment type="subunit">
    <text evidence="3">Forms a membrane-associated complex with FtsE.</text>
</comment>
<evidence type="ECO:0000256" key="13">
    <source>
        <dbReference type="SAM" id="MobiDB-lite"/>
    </source>
</evidence>
<evidence type="ECO:0000256" key="14">
    <source>
        <dbReference type="SAM" id="Phobius"/>
    </source>
</evidence>
<comment type="similarity">
    <text evidence="2 12">Belongs to the ABC-4 integral membrane protein family. FtsX subfamily.</text>
</comment>
<dbReference type="PANTHER" id="PTHR47755">
    <property type="entry name" value="CELL DIVISION PROTEIN FTSX"/>
    <property type="match status" value="1"/>
</dbReference>
<sequence>MDKRRGAVRVTPRATAAPAPASKAAPAKRGAEHHKVDLKGHSESWVRNHSEVSRSSLKRLLATPLATFMTVAVLAIALTLPGFLFSALSNLQQLTQGWEGETRLSLYLQPTLSSEEADRFSRTLLLRDDIAAIDYISAEQGLLEFKRYSGFGEVVEALKENPLPAVVMLIPKAQAAKDLGLLRASFEAMPEVQEAILDLEWLQRLDAMLAVAKRTVFVLGLLLGVAVLLVVGNTIKMAIESRRDEIIVSKLVGATDAWVRRPFLYTGFWYGLSGALLAWLVIQIAWMMLKTPAAELANLYHSQIELHGLGVIGSLLLLAVSLLLGWLGAWLSVRRHLREIEPR</sequence>
<accession>A0A5P1R7Y3</accession>
<evidence type="ECO:0000313" key="18">
    <source>
        <dbReference type="Proteomes" id="UP000324760"/>
    </source>
</evidence>
<keyword evidence="11 12" id="KW-0131">Cell cycle</keyword>
<keyword evidence="6 12" id="KW-0997">Cell inner membrane</keyword>
<feature type="transmembrane region" description="Helical" evidence="14">
    <location>
        <begin position="268"/>
        <end position="289"/>
    </location>
</feature>
<dbReference type="OrthoDB" id="9813411at2"/>
<dbReference type="Pfam" id="PF02687">
    <property type="entry name" value="FtsX"/>
    <property type="match status" value="1"/>
</dbReference>
<dbReference type="GO" id="GO:0051301">
    <property type="term" value="P:cell division"/>
    <property type="evidence" value="ECO:0007669"/>
    <property type="project" value="UniProtKB-KW"/>
</dbReference>
<dbReference type="KEGG" id="ncu:F0U83_01025"/>